<name>A0ACB8ARA3_9AGAM</name>
<evidence type="ECO:0000313" key="1">
    <source>
        <dbReference type="EMBL" id="KAH7915749.1"/>
    </source>
</evidence>
<comment type="caution">
    <text evidence="1">The sequence shown here is derived from an EMBL/GenBank/DDBJ whole genome shotgun (WGS) entry which is preliminary data.</text>
</comment>
<protein>
    <submittedName>
        <fullName evidence="1">Glycoside hydrolase family 47 protein</fullName>
    </submittedName>
</protein>
<reference evidence="1" key="1">
    <citation type="journal article" date="2021" name="New Phytol.">
        <title>Evolutionary innovations through gain and loss of genes in the ectomycorrhizal Boletales.</title>
        <authorList>
            <person name="Wu G."/>
            <person name="Miyauchi S."/>
            <person name="Morin E."/>
            <person name="Kuo A."/>
            <person name="Drula E."/>
            <person name="Varga T."/>
            <person name="Kohler A."/>
            <person name="Feng B."/>
            <person name="Cao Y."/>
            <person name="Lipzen A."/>
            <person name="Daum C."/>
            <person name="Hundley H."/>
            <person name="Pangilinan J."/>
            <person name="Johnson J."/>
            <person name="Barry K."/>
            <person name="LaButti K."/>
            <person name="Ng V."/>
            <person name="Ahrendt S."/>
            <person name="Min B."/>
            <person name="Choi I.G."/>
            <person name="Park H."/>
            <person name="Plett J.M."/>
            <person name="Magnuson J."/>
            <person name="Spatafora J.W."/>
            <person name="Nagy L.G."/>
            <person name="Henrissat B."/>
            <person name="Grigoriev I.V."/>
            <person name="Yang Z.L."/>
            <person name="Xu J."/>
            <person name="Martin F.M."/>
        </authorList>
    </citation>
    <scope>NUCLEOTIDE SEQUENCE</scope>
    <source>
        <strain evidence="1">ATCC 28755</strain>
    </source>
</reference>
<dbReference type="EMBL" id="MU267597">
    <property type="protein sequence ID" value="KAH7915749.1"/>
    <property type="molecule type" value="Genomic_DNA"/>
</dbReference>
<sequence length="586" mass="65236">MAEPILRQRKKDAAEVPEQTEKPAHANHAAKSSSTGNLYVCVLLALGLLVYQFPNLAKVPLAFLGQSNENKHLPGVRPSSVRTFSADIPKRDAVVEAFKHAWLAYERDAMGDDEYHPFSHMGTNLTSAGGIGYTVADSIDTMLIMGLDEEYQRARTWIAEKLSFDRDANFNTFETTIRVMGGLLAAYHLSDQDPLFLEKAQELGDRILPTFETPSGLPLSLVNLGLKEGVPDMDNNGMMRTYIGKRLKGNVMAVLRAARMPHGLASIFLSPEEGRYMTASIRLGSRGDSYYEYLIKQYLQTNQTEDMYDDAMAGIHNYLVQTSISSKLTYTAELNPERTGHGELLVSIPLTLFEFDFNFDSSGWRLTPKQDHLVCFLGGSLMLGATTSGALVHPVSIPPRPEELSEAGRRDWKTGVELVKTCMATHETATGLSPEIVHFRMPGDDLDAHVAATGEMPTDWYIKGSKPGSPPSLDARYILRPETVESLFLAFRLTGDTQYRDQGWAIFQAIEKHCRVASGGYASVLNVDQIPVEHEDKMETFLMSETLKYLYLLFTDTSVLPLDDYVFNTEAHPFPVFNPSFRTGFS</sequence>
<keyword evidence="2" id="KW-1185">Reference proteome</keyword>
<dbReference type="Proteomes" id="UP000790377">
    <property type="component" value="Unassembled WGS sequence"/>
</dbReference>
<organism evidence="1 2">
    <name type="scientific">Hygrophoropsis aurantiaca</name>
    <dbReference type="NCBI Taxonomy" id="72124"/>
    <lineage>
        <taxon>Eukaryota</taxon>
        <taxon>Fungi</taxon>
        <taxon>Dikarya</taxon>
        <taxon>Basidiomycota</taxon>
        <taxon>Agaricomycotina</taxon>
        <taxon>Agaricomycetes</taxon>
        <taxon>Agaricomycetidae</taxon>
        <taxon>Boletales</taxon>
        <taxon>Coniophorineae</taxon>
        <taxon>Hygrophoropsidaceae</taxon>
        <taxon>Hygrophoropsis</taxon>
    </lineage>
</organism>
<evidence type="ECO:0000313" key="2">
    <source>
        <dbReference type="Proteomes" id="UP000790377"/>
    </source>
</evidence>
<proteinExistence type="predicted"/>
<gene>
    <name evidence="1" type="ORF">BJ138DRAFT_1122444</name>
</gene>
<accession>A0ACB8ARA3</accession>
<keyword evidence="1" id="KW-0378">Hydrolase</keyword>